<name>A0A6S7KBQ8_PARCT</name>
<dbReference type="AlphaFoldDB" id="A0A6S7KBQ8"/>
<keyword evidence="2" id="KW-1185">Reference proteome</keyword>
<evidence type="ECO:0000313" key="2">
    <source>
        <dbReference type="Proteomes" id="UP001152795"/>
    </source>
</evidence>
<reference evidence="1" key="1">
    <citation type="submission" date="2020-04" db="EMBL/GenBank/DDBJ databases">
        <authorList>
            <person name="Alioto T."/>
            <person name="Alioto T."/>
            <person name="Gomez Garrido J."/>
        </authorList>
    </citation>
    <scope>NUCLEOTIDE SEQUENCE</scope>
    <source>
        <strain evidence="1">A484AB</strain>
    </source>
</reference>
<proteinExistence type="predicted"/>
<dbReference type="EMBL" id="CACRXK020027846">
    <property type="protein sequence ID" value="CAB4041148.1"/>
    <property type="molecule type" value="Genomic_DNA"/>
</dbReference>
<dbReference type="OrthoDB" id="1101576at2759"/>
<dbReference type="Proteomes" id="UP001152795">
    <property type="component" value="Unassembled WGS sequence"/>
</dbReference>
<sequence>MNEFNDGEKLLNKKKGIFFQFEWLKNTNGFHITVRSKQQSVKRAQNTGSHTIIRHSSSPNLPLVSVIGRK</sequence>
<gene>
    <name evidence="1" type="ORF">PACLA_8A035049</name>
</gene>
<comment type="caution">
    <text evidence="1">The sequence shown here is derived from an EMBL/GenBank/DDBJ whole genome shotgun (WGS) entry which is preliminary data.</text>
</comment>
<organism evidence="1 2">
    <name type="scientific">Paramuricea clavata</name>
    <name type="common">Red gorgonian</name>
    <name type="synonym">Violescent sea-whip</name>
    <dbReference type="NCBI Taxonomy" id="317549"/>
    <lineage>
        <taxon>Eukaryota</taxon>
        <taxon>Metazoa</taxon>
        <taxon>Cnidaria</taxon>
        <taxon>Anthozoa</taxon>
        <taxon>Octocorallia</taxon>
        <taxon>Malacalcyonacea</taxon>
        <taxon>Plexauridae</taxon>
        <taxon>Paramuricea</taxon>
    </lineage>
</organism>
<accession>A0A6S7KBQ8</accession>
<protein>
    <submittedName>
        <fullName evidence="1">Uncharacterized protein</fullName>
    </submittedName>
</protein>
<evidence type="ECO:0000313" key="1">
    <source>
        <dbReference type="EMBL" id="CAB4041148.1"/>
    </source>
</evidence>
<feature type="non-terminal residue" evidence="1">
    <location>
        <position position="70"/>
    </location>
</feature>